<evidence type="ECO:0000313" key="8">
    <source>
        <dbReference type="Proteomes" id="UP000077407"/>
    </source>
</evidence>
<dbReference type="Pfam" id="PF00015">
    <property type="entry name" value="MCPsignal"/>
    <property type="match status" value="1"/>
</dbReference>
<feature type="domain" description="Methyl-accepting transducer" evidence="5">
    <location>
        <begin position="276"/>
        <end position="534"/>
    </location>
</feature>
<dbReference type="GO" id="GO:0016020">
    <property type="term" value="C:membrane"/>
    <property type="evidence" value="ECO:0007669"/>
    <property type="project" value="InterPro"/>
</dbReference>
<evidence type="ECO:0000256" key="1">
    <source>
        <dbReference type="ARBA" id="ARBA00023224"/>
    </source>
</evidence>
<dbReference type="PANTHER" id="PTHR32089">
    <property type="entry name" value="METHYL-ACCEPTING CHEMOTAXIS PROTEIN MCPB"/>
    <property type="match status" value="1"/>
</dbReference>
<protein>
    <submittedName>
        <fullName evidence="7">Putative methyl-accepting chemotaxis protein YoaH</fullName>
    </submittedName>
</protein>
<evidence type="ECO:0000256" key="3">
    <source>
        <dbReference type="PROSITE-ProRule" id="PRU00284"/>
    </source>
</evidence>
<dbReference type="Gene3D" id="1.10.287.950">
    <property type="entry name" value="Methyl-accepting chemotaxis protein"/>
    <property type="match status" value="1"/>
</dbReference>
<feature type="domain" description="HAMP" evidence="6">
    <location>
        <begin position="212"/>
        <end position="264"/>
    </location>
</feature>
<dbReference type="Pfam" id="PF12729">
    <property type="entry name" value="4HB_MCP_1"/>
    <property type="match status" value="1"/>
</dbReference>
<keyword evidence="1 3" id="KW-0807">Transducer</keyword>
<dbReference type="SUPFAM" id="SSF58104">
    <property type="entry name" value="Methyl-accepting chemotaxis protein (MCP) signaling domain"/>
    <property type="match status" value="1"/>
</dbReference>
<comment type="caution">
    <text evidence="7">The sequence shown here is derived from an EMBL/GenBank/DDBJ whole genome shotgun (WGS) entry which is preliminary data.</text>
</comment>
<evidence type="ECO:0000313" key="7">
    <source>
        <dbReference type="EMBL" id="OAA86891.1"/>
    </source>
</evidence>
<dbReference type="SMART" id="SM00283">
    <property type="entry name" value="MA"/>
    <property type="match status" value="1"/>
</dbReference>
<name>A0A168NTV7_9CLOT</name>
<dbReference type="PATRIC" id="fig|1538.10.peg.1886"/>
<dbReference type="GO" id="GO:0004888">
    <property type="term" value="F:transmembrane signaling receptor activity"/>
    <property type="evidence" value="ECO:0007669"/>
    <property type="project" value="InterPro"/>
</dbReference>
<dbReference type="InterPro" id="IPR004089">
    <property type="entry name" value="MCPsignal_dom"/>
</dbReference>
<dbReference type="AlphaFoldDB" id="A0A168NTV7"/>
<keyword evidence="4" id="KW-1133">Transmembrane helix</keyword>
<dbReference type="InterPro" id="IPR004090">
    <property type="entry name" value="Chemotax_Me-accpt_rcpt"/>
</dbReference>
<dbReference type="OrthoDB" id="1887545at2"/>
<evidence type="ECO:0000259" key="5">
    <source>
        <dbReference type="PROSITE" id="PS50111"/>
    </source>
</evidence>
<dbReference type="EMBL" id="LITT01000023">
    <property type="protein sequence ID" value="OAA86891.1"/>
    <property type="molecule type" value="Genomic_DNA"/>
</dbReference>
<dbReference type="GO" id="GO:0006935">
    <property type="term" value="P:chemotaxis"/>
    <property type="evidence" value="ECO:0007669"/>
    <property type="project" value="InterPro"/>
</dbReference>
<evidence type="ECO:0000256" key="2">
    <source>
        <dbReference type="ARBA" id="ARBA00029447"/>
    </source>
</evidence>
<reference evidence="7 8" key="1">
    <citation type="journal article" date="2015" name="Biotechnol. Bioeng.">
        <title>Genome sequence and phenotypic characterization of Caulobacter segnis.</title>
        <authorList>
            <person name="Patel S."/>
            <person name="Fletcher B."/>
            <person name="Scott D.C."/>
            <person name="Ely B."/>
        </authorList>
    </citation>
    <scope>NUCLEOTIDE SEQUENCE [LARGE SCALE GENOMIC DNA]</scope>
    <source>
        <strain evidence="7 8">ERI-2</strain>
    </source>
</reference>
<dbReference type="GO" id="GO:0007165">
    <property type="term" value="P:signal transduction"/>
    <property type="evidence" value="ECO:0007669"/>
    <property type="project" value="UniProtKB-KW"/>
</dbReference>
<organism evidence="7 8">
    <name type="scientific">Clostridium ljungdahlii</name>
    <dbReference type="NCBI Taxonomy" id="1538"/>
    <lineage>
        <taxon>Bacteria</taxon>
        <taxon>Bacillati</taxon>
        <taxon>Bacillota</taxon>
        <taxon>Clostridia</taxon>
        <taxon>Eubacteriales</taxon>
        <taxon>Clostridiaceae</taxon>
        <taxon>Clostridium</taxon>
    </lineage>
</organism>
<dbReference type="PROSITE" id="PS50885">
    <property type="entry name" value="HAMP"/>
    <property type="match status" value="1"/>
</dbReference>
<gene>
    <name evidence="7" type="primary">yoaH_2</name>
    <name evidence="7" type="ORF">WY13_02285</name>
</gene>
<feature type="transmembrane region" description="Helical" evidence="4">
    <location>
        <begin position="189"/>
        <end position="211"/>
    </location>
</feature>
<accession>A0A168NTV7</accession>
<dbReference type="InterPro" id="IPR003660">
    <property type="entry name" value="HAMP_dom"/>
</dbReference>
<sequence>MKWFSNIKILRKLLTSFIIVSVFTGIVGMIAIVKMGKVNGNLNNIYNVDLKGTNILQELKTNLMAIRGDMLIIIDPKSKNDLKSVTSEISSLKNQNNQLESSYKATIVNAQDRQLFSQFEQYLVDWRTSRENVINLAQEGNYEAAKEQFTESETYRVKMITILNKDMDLNTKTAETDYEDSISQYKSSFSMMVIGIIISMICSILLGFIVAKDINKPILKIKKFANEFAEFDFSSPIEMSRKDELGEAALELNKGQKNITDLIRTIMSSSDEMSSSSEELSATAEQLSAKSEDMDNSVKVVVGNIQETSAAFEEITASVEEVDSSVNELSAKAVDGSGKANESKKNAVAVQSKGKTAIETTQELYKQKRENMIKAIEDGKVVEQIIEMADAIAGIADQTNLLALNAAIEAASAGEHGKGFAVVAEEVRELAEQSAESVAGIQETIVKVQDAFKNLSASGQQVLAFINEKVNPEFKAFGNMGKQYYDDSEFVSKMSEEIAAMSEQLTAIIGQVNETAQSVASSAQRSSESSNSIQQSIEENVKAVNQIAITAQNQAEIAQSLNELVQKFKI</sequence>
<evidence type="ECO:0000259" key="6">
    <source>
        <dbReference type="PROSITE" id="PS50885"/>
    </source>
</evidence>
<dbReference type="RefSeq" id="WP_063555712.1">
    <property type="nucleotide sequence ID" value="NZ_LITT01000023.1"/>
</dbReference>
<keyword evidence="4" id="KW-0472">Membrane</keyword>
<keyword evidence="4" id="KW-0812">Transmembrane</keyword>
<evidence type="ECO:0000256" key="4">
    <source>
        <dbReference type="SAM" id="Phobius"/>
    </source>
</evidence>
<comment type="similarity">
    <text evidence="2">Belongs to the methyl-accepting chemotaxis (MCP) protein family.</text>
</comment>
<dbReference type="InterPro" id="IPR024478">
    <property type="entry name" value="HlyB_4HB_MCP"/>
</dbReference>
<proteinExistence type="inferred from homology"/>
<dbReference type="PRINTS" id="PR00260">
    <property type="entry name" value="CHEMTRNSDUCR"/>
</dbReference>
<dbReference type="Proteomes" id="UP000077407">
    <property type="component" value="Unassembled WGS sequence"/>
</dbReference>
<feature type="transmembrane region" description="Helical" evidence="4">
    <location>
        <begin position="12"/>
        <end position="33"/>
    </location>
</feature>
<dbReference type="PANTHER" id="PTHR32089:SF112">
    <property type="entry name" value="LYSOZYME-LIKE PROTEIN-RELATED"/>
    <property type="match status" value="1"/>
</dbReference>
<dbReference type="PROSITE" id="PS50111">
    <property type="entry name" value="CHEMOTAXIS_TRANSDUC_2"/>
    <property type="match status" value="1"/>
</dbReference>
<dbReference type="CDD" id="cd06225">
    <property type="entry name" value="HAMP"/>
    <property type="match status" value="1"/>
</dbReference>